<name>A0ABW2Z536_9FLAO</name>
<dbReference type="PANTHER" id="PTHR21600">
    <property type="entry name" value="MITOCHONDRIAL RNA PSEUDOURIDINE SYNTHASE"/>
    <property type="match status" value="1"/>
</dbReference>
<dbReference type="Gene3D" id="3.30.2350.10">
    <property type="entry name" value="Pseudouridine synthase"/>
    <property type="match status" value="1"/>
</dbReference>
<gene>
    <name evidence="3" type="ORF">ACFQZW_03040</name>
</gene>
<dbReference type="InterPro" id="IPR006224">
    <property type="entry name" value="PsdUridine_synth_RluA-like_CS"/>
</dbReference>
<sequence length="232" mass="26533">MVENLEIKPKVFEYDFEVIYEDEHIAAINKPAGITVSGNKFKTVFNALPYNLKKSKAPDALYKPTPLHRLDNQTSGILLVAKTKTAQIELGKQFSNHTIQKKYCTIVIGKVHASQLINTPIENKLAETNFEIIKVEKSLKYNYLTCLKVFPKTGRTHQIRIHLASIGHPILGDKLYGNSKTLYKGKGLFLCASEISFLHPKTFKTIHLKIETPTKFISFLNREKRRWNTYNV</sequence>
<dbReference type="InterPro" id="IPR006145">
    <property type="entry name" value="PsdUridine_synth_RsuA/RluA"/>
</dbReference>
<dbReference type="InterPro" id="IPR050188">
    <property type="entry name" value="RluA_PseudoU_synthase"/>
</dbReference>
<dbReference type="RefSeq" id="WP_298264442.1">
    <property type="nucleotide sequence ID" value="NZ_JBHTIC010000005.1"/>
</dbReference>
<evidence type="ECO:0000256" key="1">
    <source>
        <dbReference type="ARBA" id="ARBA00010876"/>
    </source>
</evidence>
<evidence type="ECO:0000313" key="3">
    <source>
        <dbReference type="EMBL" id="MFD0761046.1"/>
    </source>
</evidence>
<dbReference type="CDD" id="cd02869">
    <property type="entry name" value="PseudoU_synth_RluA_like"/>
    <property type="match status" value="1"/>
</dbReference>
<keyword evidence="3" id="KW-0413">Isomerase</keyword>
<accession>A0ABW2Z536</accession>
<feature type="domain" description="Pseudouridine synthase RsuA/RluA-like" evidence="2">
    <location>
        <begin position="25"/>
        <end position="165"/>
    </location>
</feature>
<dbReference type="InterPro" id="IPR020103">
    <property type="entry name" value="PsdUridine_synth_cat_dom_sf"/>
</dbReference>
<dbReference type="EMBL" id="JBHTIC010000005">
    <property type="protein sequence ID" value="MFD0761046.1"/>
    <property type="molecule type" value="Genomic_DNA"/>
</dbReference>
<organism evidence="3 4">
    <name type="scientific">Lutibacter aestuarii</name>
    <dbReference type="NCBI Taxonomy" id="861111"/>
    <lineage>
        <taxon>Bacteria</taxon>
        <taxon>Pseudomonadati</taxon>
        <taxon>Bacteroidota</taxon>
        <taxon>Flavobacteriia</taxon>
        <taxon>Flavobacteriales</taxon>
        <taxon>Flavobacteriaceae</taxon>
        <taxon>Lutibacter</taxon>
    </lineage>
</organism>
<reference evidence="4" key="1">
    <citation type="journal article" date="2019" name="Int. J. Syst. Evol. Microbiol.">
        <title>The Global Catalogue of Microorganisms (GCM) 10K type strain sequencing project: providing services to taxonomists for standard genome sequencing and annotation.</title>
        <authorList>
            <consortium name="The Broad Institute Genomics Platform"/>
            <consortium name="The Broad Institute Genome Sequencing Center for Infectious Disease"/>
            <person name="Wu L."/>
            <person name="Ma J."/>
        </authorList>
    </citation>
    <scope>NUCLEOTIDE SEQUENCE [LARGE SCALE GENOMIC DNA]</scope>
    <source>
        <strain evidence="4">CCUG 60022</strain>
    </source>
</reference>
<comment type="similarity">
    <text evidence="1">Belongs to the pseudouridine synthase RluA family.</text>
</comment>
<protein>
    <submittedName>
        <fullName evidence="3">RluA family pseudouridine synthase</fullName>
        <ecNumber evidence="3">5.4.99.-</ecNumber>
    </submittedName>
</protein>
<dbReference type="EC" id="5.4.99.-" evidence="3"/>
<dbReference type="SUPFAM" id="SSF55120">
    <property type="entry name" value="Pseudouridine synthase"/>
    <property type="match status" value="1"/>
</dbReference>
<comment type="caution">
    <text evidence="3">The sequence shown here is derived from an EMBL/GenBank/DDBJ whole genome shotgun (WGS) entry which is preliminary data.</text>
</comment>
<dbReference type="GO" id="GO:0016853">
    <property type="term" value="F:isomerase activity"/>
    <property type="evidence" value="ECO:0007669"/>
    <property type="project" value="UniProtKB-KW"/>
</dbReference>
<dbReference type="PANTHER" id="PTHR21600:SF87">
    <property type="entry name" value="RNA PSEUDOURIDYLATE SYNTHASE DOMAIN-CONTAINING PROTEIN 1"/>
    <property type="match status" value="1"/>
</dbReference>
<evidence type="ECO:0000313" key="4">
    <source>
        <dbReference type="Proteomes" id="UP001597032"/>
    </source>
</evidence>
<proteinExistence type="inferred from homology"/>
<evidence type="ECO:0000259" key="2">
    <source>
        <dbReference type="Pfam" id="PF00849"/>
    </source>
</evidence>
<dbReference type="PROSITE" id="PS01129">
    <property type="entry name" value="PSI_RLU"/>
    <property type="match status" value="1"/>
</dbReference>
<dbReference type="Pfam" id="PF00849">
    <property type="entry name" value="PseudoU_synth_2"/>
    <property type="match status" value="1"/>
</dbReference>
<dbReference type="Proteomes" id="UP001597032">
    <property type="component" value="Unassembled WGS sequence"/>
</dbReference>
<keyword evidence="4" id="KW-1185">Reference proteome</keyword>